<name>A0AAV4UN09_9ARAC</name>
<evidence type="ECO:0000313" key="1">
    <source>
        <dbReference type="EMBL" id="GIY58800.1"/>
    </source>
</evidence>
<keyword evidence="2" id="KW-1185">Reference proteome</keyword>
<organism evidence="1 2">
    <name type="scientific">Caerostris darwini</name>
    <dbReference type="NCBI Taxonomy" id="1538125"/>
    <lineage>
        <taxon>Eukaryota</taxon>
        <taxon>Metazoa</taxon>
        <taxon>Ecdysozoa</taxon>
        <taxon>Arthropoda</taxon>
        <taxon>Chelicerata</taxon>
        <taxon>Arachnida</taxon>
        <taxon>Araneae</taxon>
        <taxon>Araneomorphae</taxon>
        <taxon>Entelegynae</taxon>
        <taxon>Araneoidea</taxon>
        <taxon>Araneidae</taxon>
        <taxon>Caerostris</taxon>
    </lineage>
</organism>
<dbReference type="AlphaFoldDB" id="A0AAV4UN09"/>
<gene>
    <name evidence="1" type="ORF">CDAR_227451</name>
</gene>
<dbReference type="Proteomes" id="UP001054837">
    <property type="component" value="Unassembled WGS sequence"/>
</dbReference>
<evidence type="ECO:0000313" key="2">
    <source>
        <dbReference type="Proteomes" id="UP001054837"/>
    </source>
</evidence>
<comment type="caution">
    <text evidence="1">The sequence shown here is derived from an EMBL/GenBank/DDBJ whole genome shotgun (WGS) entry which is preliminary data.</text>
</comment>
<proteinExistence type="predicted"/>
<reference evidence="1 2" key="1">
    <citation type="submission" date="2021-06" db="EMBL/GenBank/DDBJ databases">
        <title>Caerostris darwini draft genome.</title>
        <authorList>
            <person name="Kono N."/>
            <person name="Arakawa K."/>
        </authorList>
    </citation>
    <scope>NUCLEOTIDE SEQUENCE [LARGE SCALE GENOMIC DNA]</scope>
</reference>
<protein>
    <submittedName>
        <fullName evidence="1">Uncharacterized protein</fullName>
    </submittedName>
</protein>
<sequence length="91" mass="10646">MKRTRQDAADSKQFDWPSRISLSINFTNPYSLTTTAEEHNYSRGVFCSEESISRFLLRISFVFPHEEMCKLSNYSEDDIRRNHVSYGGMDP</sequence>
<accession>A0AAV4UN09</accession>
<dbReference type="EMBL" id="BPLQ01011543">
    <property type="protein sequence ID" value="GIY58800.1"/>
    <property type="molecule type" value="Genomic_DNA"/>
</dbReference>